<dbReference type="CDD" id="cd18186">
    <property type="entry name" value="BTB_POZ_ZBTB_KLHL-like"/>
    <property type="match status" value="1"/>
</dbReference>
<dbReference type="InterPro" id="IPR000210">
    <property type="entry name" value="BTB/POZ_dom"/>
</dbReference>
<accession>A0AAD6Z4I1</accession>
<evidence type="ECO:0000259" key="1">
    <source>
        <dbReference type="PROSITE" id="PS50097"/>
    </source>
</evidence>
<comment type="caution">
    <text evidence="2">The sequence shown here is derived from an EMBL/GenBank/DDBJ whole genome shotgun (WGS) entry which is preliminary data.</text>
</comment>
<sequence length="330" mass="37290">MRKAISLPLLQSEGTSVIRSEIWYEDGSVVLQAQDTQFRVHWGVLAQQSSFFRDIQDLPQPSNQPSVDGCPIVELQGDDSADVEYLLKVLYSSSVNISTLLTQTALPLAAVRALIRLGRKYDFSELLKSAVGRLQYENPTTLAGFEALIAIRPMKPYEPIRIVHYPGILLDILTLARENELLSVLPCAYFRVISHCNPVHTVIRWYPGGDGTTASLSAIDQRRCVISRDELVKARFQEGYPLGWLQNWEFDSDCADPAKCNHGRNTRVHYYIKCAPLWILYRSRDDQKVLCPACYGHATASTLAGRKKMWEDLPGLFALPAWSELKKYEL</sequence>
<dbReference type="InterPro" id="IPR011333">
    <property type="entry name" value="SKP1/BTB/POZ_sf"/>
</dbReference>
<dbReference type="EMBL" id="JARIHO010000094">
    <property type="protein sequence ID" value="KAJ7306212.1"/>
    <property type="molecule type" value="Genomic_DNA"/>
</dbReference>
<dbReference type="AlphaFoldDB" id="A0AAD6Z4I1"/>
<dbReference type="PROSITE" id="PS50097">
    <property type="entry name" value="BTB"/>
    <property type="match status" value="1"/>
</dbReference>
<dbReference type="SMART" id="SM00225">
    <property type="entry name" value="BTB"/>
    <property type="match status" value="1"/>
</dbReference>
<organism evidence="2 3">
    <name type="scientific">Mycena albidolilacea</name>
    <dbReference type="NCBI Taxonomy" id="1033008"/>
    <lineage>
        <taxon>Eukaryota</taxon>
        <taxon>Fungi</taxon>
        <taxon>Dikarya</taxon>
        <taxon>Basidiomycota</taxon>
        <taxon>Agaricomycotina</taxon>
        <taxon>Agaricomycetes</taxon>
        <taxon>Agaricomycetidae</taxon>
        <taxon>Agaricales</taxon>
        <taxon>Marasmiineae</taxon>
        <taxon>Mycenaceae</taxon>
        <taxon>Mycena</taxon>
    </lineage>
</organism>
<reference evidence="2" key="1">
    <citation type="submission" date="2023-03" db="EMBL/GenBank/DDBJ databases">
        <title>Massive genome expansion in bonnet fungi (Mycena s.s.) driven by repeated elements and novel gene families across ecological guilds.</title>
        <authorList>
            <consortium name="Lawrence Berkeley National Laboratory"/>
            <person name="Harder C.B."/>
            <person name="Miyauchi S."/>
            <person name="Viragh M."/>
            <person name="Kuo A."/>
            <person name="Thoen E."/>
            <person name="Andreopoulos B."/>
            <person name="Lu D."/>
            <person name="Skrede I."/>
            <person name="Drula E."/>
            <person name="Henrissat B."/>
            <person name="Morin E."/>
            <person name="Kohler A."/>
            <person name="Barry K."/>
            <person name="LaButti K."/>
            <person name="Morin E."/>
            <person name="Salamov A."/>
            <person name="Lipzen A."/>
            <person name="Mereny Z."/>
            <person name="Hegedus B."/>
            <person name="Baldrian P."/>
            <person name="Stursova M."/>
            <person name="Weitz H."/>
            <person name="Taylor A."/>
            <person name="Grigoriev I.V."/>
            <person name="Nagy L.G."/>
            <person name="Martin F."/>
            <person name="Kauserud H."/>
        </authorList>
    </citation>
    <scope>NUCLEOTIDE SEQUENCE</scope>
    <source>
        <strain evidence="2">CBHHK002</strain>
    </source>
</reference>
<protein>
    <recommendedName>
        <fullName evidence="1">BTB domain-containing protein</fullName>
    </recommendedName>
</protein>
<name>A0AAD6Z4I1_9AGAR</name>
<evidence type="ECO:0000313" key="2">
    <source>
        <dbReference type="EMBL" id="KAJ7306212.1"/>
    </source>
</evidence>
<keyword evidence="3" id="KW-1185">Reference proteome</keyword>
<dbReference type="Proteomes" id="UP001218218">
    <property type="component" value="Unassembled WGS sequence"/>
</dbReference>
<proteinExistence type="predicted"/>
<evidence type="ECO:0000313" key="3">
    <source>
        <dbReference type="Proteomes" id="UP001218218"/>
    </source>
</evidence>
<dbReference type="Pfam" id="PF00651">
    <property type="entry name" value="BTB"/>
    <property type="match status" value="1"/>
</dbReference>
<dbReference type="SUPFAM" id="SSF54695">
    <property type="entry name" value="POZ domain"/>
    <property type="match status" value="1"/>
</dbReference>
<dbReference type="Gene3D" id="3.30.710.10">
    <property type="entry name" value="Potassium Channel Kv1.1, Chain A"/>
    <property type="match status" value="1"/>
</dbReference>
<feature type="domain" description="BTB" evidence="1">
    <location>
        <begin position="27"/>
        <end position="99"/>
    </location>
</feature>
<gene>
    <name evidence="2" type="ORF">DFH08DRAFT_720949</name>
</gene>